<dbReference type="InterPro" id="IPR016162">
    <property type="entry name" value="Ald_DH_N"/>
</dbReference>
<evidence type="ECO:0000313" key="4">
    <source>
        <dbReference type="Proteomes" id="UP001244427"/>
    </source>
</evidence>
<reference evidence="3 4" key="1">
    <citation type="submission" date="2023-07" db="EMBL/GenBank/DDBJ databases">
        <title>Comparative genomics of wheat-associated soil bacteria to identify genetic determinants of phenazine resistance.</title>
        <authorList>
            <person name="Mouncey N."/>
        </authorList>
    </citation>
    <scope>NUCLEOTIDE SEQUENCE [LARGE SCALE GENOMIC DNA]</scope>
    <source>
        <strain evidence="3 4">W4I9-1</strain>
    </source>
</reference>
<dbReference type="InterPro" id="IPR016161">
    <property type="entry name" value="Ald_DH/histidinol_DH"/>
</dbReference>
<organism evidence="3 4">
    <name type="scientific">Microbacterium natoriense</name>
    <dbReference type="NCBI Taxonomy" id="284570"/>
    <lineage>
        <taxon>Bacteria</taxon>
        <taxon>Bacillati</taxon>
        <taxon>Actinomycetota</taxon>
        <taxon>Actinomycetes</taxon>
        <taxon>Micrococcales</taxon>
        <taxon>Microbacteriaceae</taxon>
        <taxon>Microbacterium</taxon>
    </lineage>
</organism>
<dbReference type="InterPro" id="IPR015590">
    <property type="entry name" value="Aldehyde_DH_dom"/>
</dbReference>
<evidence type="ECO:0000259" key="2">
    <source>
        <dbReference type="Pfam" id="PF00171"/>
    </source>
</evidence>
<dbReference type="Pfam" id="PF00171">
    <property type="entry name" value="Aldedh"/>
    <property type="match status" value="1"/>
</dbReference>
<dbReference type="Proteomes" id="UP001244427">
    <property type="component" value="Unassembled WGS sequence"/>
</dbReference>
<dbReference type="Gene3D" id="3.40.309.10">
    <property type="entry name" value="Aldehyde Dehydrogenase, Chain A, domain 2"/>
    <property type="match status" value="1"/>
</dbReference>
<protein>
    <submittedName>
        <fullName evidence="3">Acyl-CoA reductase-like NAD-dependent aldehyde dehydrogenase</fullName>
    </submittedName>
</protein>
<evidence type="ECO:0000256" key="1">
    <source>
        <dbReference type="ARBA" id="ARBA00023002"/>
    </source>
</evidence>
<accession>A0AAW8EXY6</accession>
<gene>
    <name evidence="3" type="ORF">QFZ53_001267</name>
</gene>
<dbReference type="Gene3D" id="3.40.605.10">
    <property type="entry name" value="Aldehyde Dehydrogenase, Chain A, domain 1"/>
    <property type="match status" value="1"/>
</dbReference>
<keyword evidence="4" id="KW-1185">Reference proteome</keyword>
<dbReference type="GO" id="GO:0016620">
    <property type="term" value="F:oxidoreductase activity, acting on the aldehyde or oxo group of donors, NAD or NADP as acceptor"/>
    <property type="evidence" value="ECO:0007669"/>
    <property type="project" value="InterPro"/>
</dbReference>
<evidence type="ECO:0000313" key="3">
    <source>
        <dbReference type="EMBL" id="MDQ0647071.1"/>
    </source>
</evidence>
<dbReference type="SUPFAM" id="SSF53720">
    <property type="entry name" value="ALDH-like"/>
    <property type="match status" value="1"/>
</dbReference>
<sequence length="52" mass="5371">MAHPLDAGTVRINQHGALNPQVPFGGTKASGYGQEFRVAGVKAVAAPKVISR</sequence>
<feature type="domain" description="Aldehyde dehydrogenase" evidence="2">
    <location>
        <begin position="2"/>
        <end position="49"/>
    </location>
</feature>
<dbReference type="AlphaFoldDB" id="A0AAW8EXY6"/>
<comment type="caution">
    <text evidence="3">The sequence shown here is derived from an EMBL/GenBank/DDBJ whole genome shotgun (WGS) entry which is preliminary data.</text>
</comment>
<proteinExistence type="predicted"/>
<keyword evidence="1" id="KW-0560">Oxidoreductase</keyword>
<dbReference type="InterPro" id="IPR016163">
    <property type="entry name" value="Ald_DH_C"/>
</dbReference>
<dbReference type="EMBL" id="JAUSXV010000001">
    <property type="protein sequence ID" value="MDQ0647071.1"/>
    <property type="molecule type" value="Genomic_DNA"/>
</dbReference>
<name>A0AAW8EXY6_9MICO</name>